<name>A0A1I2ZWA2_9FIRM</name>
<gene>
    <name evidence="1" type="ORF">SAMN05660649_05146</name>
</gene>
<proteinExistence type="predicted"/>
<reference evidence="2" key="1">
    <citation type="submission" date="2016-10" db="EMBL/GenBank/DDBJ databases">
        <authorList>
            <person name="Varghese N."/>
            <person name="Submissions S."/>
        </authorList>
    </citation>
    <scope>NUCLEOTIDE SEQUENCE [LARGE SCALE GENOMIC DNA]</scope>
    <source>
        <strain evidence="2">DSM 17038</strain>
    </source>
</reference>
<dbReference type="AlphaFoldDB" id="A0A1I2ZWA2"/>
<evidence type="ECO:0000313" key="1">
    <source>
        <dbReference type="EMBL" id="SFH42192.1"/>
    </source>
</evidence>
<accession>A0A1I2ZWA2</accession>
<dbReference type="STRING" id="341036.SAMN05660649_05146"/>
<evidence type="ECO:0000313" key="2">
    <source>
        <dbReference type="Proteomes" id="UP000199337"/>
    </source>
</evidence>
<organism evidence="1 2">
    <name type="scientific">Desulfotruncus arcticus DSM 17038</name>
    <dbReference type="NCBI Taxonomy" id="1121424"/>
    <lineage>
        <taxon>Bacteria</taxon>
        <taxon>Bacillati</taxon>
        <taxon>Bacillota</taxon>
        <taxon>Clostridia</taxon>
        <taxon>Eubacteriales</taxon>
        <taxon>Desulfallaceae</taxon>
        <taxon>Desulfotruncus</taxon>
    </lineage>
</organism>
<keyword evidence="2" id="KW-1185">Reference proteome</keyword>
<dbReference type="OrthoDB" id="151183at2"/>
<sequence length="189" mass="22242">MLKYEDIVARLNDSIINANLDPYLIQEKIELRSCNREYINICKTRDAKDGKIRAEISFEWDSLLTSESVYGGNCSLYHNETESCLHDELEPEPFIELEINYYFDMSDIKIIDYIEKALSNVFDSVMEHSNRPLLRWSMLTDLDNNKRVSEIYANHYWHIDLNKDEEIDFDGICIEIYQVLTALESLLLP</sequence>
<protein>
    <submittedName>
        <fullName evidence="1">Uncharacterized protein</fullName>
    </submittedName>
</protein>
<dbReference type="Proteomes" id="UP000199337">
    <property type="component" value="Unassembled WGS sequence"/>
</dbReference>
<dbReference type="RefSeq" id="WP_092476281.1">
    <property type="nucleotide sequence ID" value="NZ_FOOX01000043.1"/>
</dbReference>
<dbReference type="EMBL" id="FOOX01000043">
    <property type="protein sequence ID" value="SFH42192.1"/>
    <property type="molecule type" value="Genomic_DNA"/>
</dbReference>